<dbReference type="Proteomes" id="UP000016605">
    <property type="component" value="Unassembled WGS sequence"/>
</dbReference>
<protein>
    <submittedName>
        <fullName evidence="1">Uncharacterized protein</fullName>
    </submittedName>
</protein>
<dbReference type="PATRIC" id="fig|1358026.3.peg.2460"/>
<dbReference type="EMBL" id="AWVQ01000387">
    <property type="protein sequence ID" value="ERK70758.1"/>
    <property type="molecule type" value="Genomic_DNA"/>
</dbReference>
<comment type="caution">
    <text evidence="1">The sequence shown here is derived from an EMBL/GenBank/DDBJ whole genome shotgun (WGS) entry which is preliminary data.</text>
</comment>
<gene>
    <name evidence="1" type="ORF">N136_02893</name>
</gene>
<accession>U2SZR8</accession>
<feature type="non-terminal residue" evidence="1">
    <location>
        <position position="1"/>
    </location>
</feature>
<sequence length="54" mass="6278">TEQYERAWRATTRDFRMLTSALVIAARSRFRPRIVPTAAARPELFGSIVERLSR</sequence>
<reference evidence="1 2" key="1">
    <citation type="submission" date="2013-08" db="EMBL/GenBank/DDBJ databases">
        <authorList>
            <person name="Weinstock G."/>
            <person name="Sodergren E."/>
            <person name="Wylie T."/>
            <person name="Fulton L."/>
            <person name="Fulton R."/>
            <person name="Fronick C."/>
            <person name="O'Laughlin M."/>
            <person name="Godfrey J."/>
            <person name="Miner T."/>
            <person name="Herter B."/>
            <person name="Appelbaum E."/>
            <person name="Cordes M."/>
            <person name="Lek S."/>
            <person name="Wollam A."/>
            <person name="Pepin K.H."/>
            <person name="Palsikar V.B."/>
            <person name="Mitreva M."/>
            <person name="Wilson R.K."/>
        </authorList>
    </citation>
    <scope>NUCLEOTIDE SEQUENCE [LARGE SCALE GENOMIC DNA]</scope>
    <source>
        <strain evidence="1 2">ATCC 14665</strain>
    </source>
</reference>
<evidence type="ECO:0000313" key="2">
    <source>
        <dbReference type="Proteomes" id="UP000016605"/>
    </source>
</evidence>
<organism evidence="1 2">
    <name type="scientific">Leifsonia aquatica ATCC 14665</name>
    <dbReference type="NCBI Taxonomy" id="1358026"/>
    <lineage>
        <taxon>Bacteria</taxon>
        <taxon>Bacillati</taxon>
        <taxon>Actinomycetota</taxon>
        <taxon>Actinomycetes</taxon>
        <taxon>Micrococcales</taxon>
        <taxon>Microbacteriaceae</taxon>
        <taxon>Leifsonia</taxon>
    </lineage>
</organism>
<name>U2SZR8_LEIAQ</name>
<dbReference type="AlphaFoldDB" id="U2SZR8"/>
<proteinExistence type="predicted"/>
<evidence type="ECO:0000313" key="1">
    <source>
        <dbReference type="EMBL" id="ERK70758.1"/>
    </source>
</evidence>
<dbReference type="HOGENOM" id="CLU_3037012_0_0_11"/>